<dbReference type="EMBL" id="RZNJ01000001">
    <property type="protein sequence ID" value="RUT34529.1"/>
    <property type="molecule type" value="Genomic_DNA"/>
</dbReference>
<dbReference type="RefSeq" id="WP_127186648.1">
    <property type="nucleotide sequence ID" value="NZ_RZNJ01000001.1"/>
</dbReference>
<sequence length="85" mass="9386">MMRPEVKPPVRPASHLDRALDCEEAIEPGLMQLVAAAEAAGWDRAEIWPALISVAVNQIKADIENDRLEADLRTARIARLLFPDG</sequence>
<keyword evidence="2" id="KW-1185">Reference proteome</keyword>
<evidence type="ECO:0000313" key="1">
    <source>
        <dbReference type="EMBL" id="RUT34529.1"/>
    </source>
</evidence>
<dbReference type="OrthoDB" id="7774794at2"/>
<organism evidence="1 2">
    <name type="scientific">Arsenicitalea aurantiaca</name>
    <dbReference type="NCBI Taxonomy" id="1783274"/>
    <lineage>
        <taxon>Bacteria</taxon>
        <taxon>Pseudomonadati</taxon>
        <taxon>Pseudomonadota</taxon>
        <taxon>Alphaproteobacteria</taxon>
        <taxon>Hyphomicrobiales</taxon>
        <taxon>Devosiaceae</taxon>
        <taxon>Arsenicitalea</taxon>
    </lineage>
</organism>
<accession>A0A433XKD2</accession>
<comment type="caution">
    <text evidence="1">The sequence shown here is derived from an EMBL/GenBank/DDBJ whole genome shotgun (WGS) entry which is preliminary data.</text>
</comment>
<proteinExistence type="predicted"/>
<dbReference type="AlphaFoldDB" id="A0A433XKD2"/>
<dbReference type="Proteomes" id="UP000281547">
    <property type="component" value="Unassembled WGS sequence"/>
</dbReference>
<gene>
    <name evidence="1" type="ORF">EMQ25_00770</name>
</gene>
<reference evidence="1 2" key="1">
    <citation type="journal article" date="2016" name="Int. J. Syst. Evol. Microbiol.">
        <title>Arsenicitalea aurantiaca gen. nov., sp. nov., a new member of the family Hyphomicrobiaceae, isolated from high-arsenic sediment.</title>
        <authorList>
            <person name="Mu Y."/>
            <person name="Zhou L."/>
            <person name="Zeng X.C."/>
            <person name="Liu L."/>
            <person name="Pan Y."/>
            <person name="Chen X."/>
            <person name="Wang J."/>
            <person name="Li S."/>
            <person name="Li W.J."/>
            <person name="Wang Y."/>
        </authorList>
    </citation>
    <scope>NUCLEOTIDE SEQUENCE [LARGE SCALE GENOMIC DNA]</scope>
    <source>
        <strain evidence="1 2">42-50</strain>
    </source>
</reference>
<protein>
    <submittedName>
        <fullName evidence="1">Uncharacterized protein</fullName>
    </submittedName>
</protein>
<evidence type="ECO:0000313" key="2">
    <source>
        <dbReference type="Proteomes" id="UP000281547"/>
    </source>
</evidence>
<name>A0A433XKD2_9HYPH</name>